<feature type="non-terminal residue" evidence="2">
    <location>
        <position position="60"/>
    </location>
</feature>
<sequence length="60" mass="6805">MACDIGTTKRRDEMDEDLESAAAAPEVVVERRRAVNCVERRVKDDAIALAMIDLKENERE</sequence>
<reference evidence="2 3" key="1">
    <citation type="journal article" date="2018" name="Front. Plant Sci.">
        <title>Red Clover (Trifolium pratense) and Zigzag Clover (T. medium) - A Picture of Genomic Similarities and Differences.</title>
        <authorList>
            <person name="Dluhosova J."/>
            <person name="Istvanek J."/>
            <person name="Nedelnik J."/>
            <person name="Repkova J."/>
        </authorList>
    </citation>
    <scope>NUCLEOTIDE SEQUENCE [LARGE SCALE GENOMIC DNA]</scope>
    <source>
        <strain evidence="3">cv. 10/8</strain>
        <tissue evidence="2">Leaf</tissue>
    </source>
</reference>
<organism evidence="2 3">
    <name type="scientific">Trifolium medium</name>
    <dbReference type="NCBI Taxonomy" id="97028"/>
    <lineage>
        <taxon>Eukaryota</taxon>
        <taxon>Viridiplantae</taxon>
        <taxon>Streptophyta</taxon>
        <taxon>Embryophyta</taxon>
        <taxon>Tracheophyta</taxon>
        <taxon>Spermatophyta</taxon>
        <taxon>Magnoliopsida</taxon>
        <taxon>eudicotyledons</taxon>
        <taxon>Gunneridae</taxon>
        <taxon>Pentapetalae</taxon>
        <taxon>rosids</taxon>
        <taxon>fabids</taxon>
        <taxon>Fabales</taxon>
        <taxon>Fabaceae</taxon>
        <taxon>Papilionoideae</taxon>
        <taxon>50 kb inversion clade</taxon>
        <taxon>NPAAA clade</taxon>
        <taxon>Hologalegina</taxon>
        <taxon>IRL clade</taxon>
        <taxon>Trifolieae</taxon>
        <taxon>Trifolium</taxon>
    </lineage>
</organism>
<evidence type="ECO:0000313" key="2">
    <source>
        <dbReference type="EMBL" id="MCI82807.1"/>
    </source>
</evidence>
<evidence type="ECO:0000313" key="3">
    <source>
        <dbReference type="Proteomes" id="UP000265520"/>
    </source>
</evidence>
<dbReference type="EMBL" id="LXQA011052157">
    <property type="protein sequence ID" value="MCI82807.1"/>
    <property type="molecule type" value="Genomic_DNA"/>
</dbReference>
<feature type="region of interest" description="Disordered" evidence="1">
    <location>
        <begin position="1"/>
        <end position="22"/>
    </location>
</feature>
<keyword evidence="3" id="KW-1185">Reference proteome</keyword>
<dbReference type="Proteomes" id="UP000265520">
    <property type="component" value="Unassembled WGS sequence"/>
</dbReference>
<protein>
    <submittedName>
        <fullName evidence="2">Uncharacterized protein</fullName>
    </submittedName>
</protein>
<dbReference type="AlphaFoldDB" id="A0A392V3S2"/>
<evidence type="ECO:0000256" key="1">
    <source>
        <dbReference type="SAM" id="MobiDB-lite"/>
    </source>
</evidence>
<proteinExistence type="predicted"/>
<name>A0A392V3S2_9FABA</name>
<accession>A0A392V3S2</accession>
<comment type="caution">
    <text evidence="2">The sequence shown here is derived from an EMBL/GenBank/DDBJ whole genome shotgun (WGS) entry which is preliminary data.</text>
</comment>